<feature type="domain" description="Secretion system C-terminal sorting" evidence="3">
    <location>
        <begin position="394"/>
        <end position="461"/>
    </location>
</feature>
<dbReference type="Pfam" id="PF18962">
    <property type="entry name" value="Por_Secre_tail"/>
    <property type="match status" value="1"/>
</dbReference>
<keyword evidence="1 2" id="KW-0732">Signal</keyword>
<evidence type="ECO:0000256" key="2">
    <source>
        <dbReference type="SAM" id="SignalP"/>
    </source>
</evidence>
<gene>
    <name evidence="4" type="ORF">EK417_02490</name>
</gene>
<evidence type="ECO:0000313" key="4">
    <source>
        <dbReference type="EMBL" id="THV63265.1"/>
    </source>
</evidence>
<proteinExistence type="predicted"/>
<dbReference type="NCBIfam" id="TIGR04183">
    <property type="entry name" value="Por_Secre_tail"/>
    <property type="match status" value="1"/>
</dbReference>
<organism evidence="4 5">
    <name type="scientific">Chryseobacterium candidae</name>
    <dbReference type="NCBI Taxonomy" id="1978493"/>
    <lineage>
        <taxon>Bacteria</taxon>
        <taxon>Pseudomonadati</taxon>
        <taxon>Bacteroidota</taxon>
        <taxon>Flavobacteriia</taxon>
        <taxon>Flavobacteriales</taxon>
        <taxon>Weeksellaceae</taxon>
        <taxon>Chryseobacterium group</taxon>
        <taxon>Chryseobacterium</taxon>
    </lineage>
</organism>
<name>A0ABY2RCU0_9FLAO</name>
<feature type="chain" id="PRO_5045621136" evidence="2">
    <location>
        <begin position="27"/>
        <end position="468"/>
    </location>
</feature>
<keyword evidence="5" id="KW-1185">Reference proteome</keyword>
<dbReference type="EMBL" id="SDLV01000003">
    <property type="protein sequence ID" value="THV63265.1"/>
    <property type="molecule type" value="Genomic_DNA"/>
</dbReference>
<dbReference type="Proteomes" id="UP000306038">
    <property type="component" value="Unassembled WGS sequence"/>
</dbReference>
<dbReference type="SUPFAM" id="SSF55486">
    <property type="entry name" value="Metalloproteases ('zincins'), catalytic domain"/>
    <property type="match status" value="1"/>
</dbReference>
<evidence type="ECO:0000313" key="5">
    <source>
        <dbReference type="Proteomes" id="UP000306038"/>
    </source>
</evidence>
<protein>
    <submittedName>
        <fullName evidence="4">T9SS type A sorting domain-containing protein</fullName>
    </submittedName>
</protein>
<accession>A0ABY2RCU0</accession>
<dbReference type="InterPro" id="IPR026444">
    <property type="entry name" value="Secre_tail"/>
</dbReference>
<reference evidence="4 5" key="1">
    <citation type="submission" date="2019-01" db="EMBL/GenBank/DDBJ databases">
        <authorList>
            <person name="B I."/>
            <person name="Ch S."/>
            <person name="Ch V.R."/>
        </authorList>
    </citation>
    <scope>NUCLEOTIDE SEQUENCE [LARGE SCALE GENOMIC DNA]</scope>
    <source>
        <strain evidence="4 5">JC507</strain>
    </source>
</reference>
<evidence type="ECO:0000259" key="3">
    <source>
        <dbReference type="Pfam" id="PF18962"/>
    </source>
</evidence>
<comment type="caution">
    <text evidence="4">The sequence shown here is derived from an EMBL/GenBank/DDBJ whole genome shotgun (WGS) entry which is preliminary data.</text>
</comment>
<feature type="signal peptide" evidence="2">
    <location>
        <begin position="1"/>
        <end position="26"/>
    </location>
</feature>
<dbReference type="RefSeq" id="WP_136521240.1">
    <property type="nucleotide sequence ID" value="NZ_SDLV01000003.1"/>
</dbReference>
<evidence type="ECO:0000256" key="1">
    <source>
        <dbReference type="ARBA" id="ARBA00022729"/>
    </source>
</evidence>
<sequence length="468" mass="51647">MMKKTSTIYKWAFLLICLFLNNKTKAQIYTSTYDGISYSSNQPNNLNIVYFVANNVPLDPTYKTRLSAIMLWGQNFYKQNMISNGYGAKAFGLFRETANPNNVKIILIHGSQPLSSYPYTDSGLMQNEVNTYFANNPTQKTSEHTLVIAAVPDQATANVPFYGVGKTCFALDYPQFNIQYVGTSTYEFSKWFGGMMHELGHGLNLPHSRQTNSENLNPNKGKNLMGPGNLTLGASPTFINRAGSAILNNCQVFASAPGGTYYNNHNAGLTSLHTTYNNGILTVSGSFQSDRPVTDINIYQDPHPAPHSVGGEAYERKAWSVPPVGNTFSVNMPVSELEITNGQYNLQVELVLQNGETTFDYYPFSYINGIPNINVHFGTLATLETDSFYNNQSIYPNPVTDDLNINLGSANDNYNIEIINTLGEVIHKTGTSKKTIKISLSTLPAGMYIVKIKNSSSNSGKSFSIIKK</sequence>